<evidence type="ECO:0000313" key="1">
    <source>
        <dbReference type="EMBL" id="EEI16320.1"/>
    </source>
</evidence>
<dbReference type="HOGENOM" id="CLU_2521940_0_0_11"/>
<dbReference type="AlphaFoldDB" id="C0XTY6"/>
<evidence type="ECO:0000313" key="2">
    <source>
        <dbReference type="Proteomes" id="UP000006196"/>
    </source>
</evidence>
<proteinExistence type="predicted"/>
<dbReference type="STRING" id="525263.HMPREF0298_1906"/>
<accession>C0XTY6</accession>
<name>C0XTY6_CORLD</name>
<keyword evidence="2" id="KW-1185">Reference proteome</keyword>
<dbReference type="RefSeq" id="WP_006839199.1">
    <property type="nucleotide sequence ID" value="NZ_GG667191.1"/>
</dbReference>
<dbReference type="EMBL" id="ACHJ01000158">
    <property type="protein sequence ID" value="EEI16320.1"/>
    <property type="molecule type" value="Genomic_DNA"/>
</dbReference>
<reference evidence="1" key="1">
    <citation type="submission" date="2009-01" db="EMBL/GenBank/DDBJ databases">
        <authorList>
            <person name="Qin X."/>
            <person name="Bachman B."/>
            <person name="Battles P."/>
            <person name="Bell A."/>
            <person name="Bess C."/>
            <person name="Bickham C."/>
            <person name="Chaboub L."/>
            <person name="Chen D."/>
            <person name="Coyle M."/>
            <person name="Deiros D.R."/>
            <person name="Dinh H."/>
            <person name="Forbes L."/>
            <person name="Fowler G."/>
            <person name="Francisco L."/>
            <person name="Fu Q."/>
            <person name="Gubbala S."/>
            <person name="Hale W."/>
            <person name="Han Y."/>
            <person name="Hemphill L."/>
            <person name="Highlander S.K."/>
            <person name="Hirani K."/>
            <person name="Hogues M."/>
            <person name="Jackson L."/>
            <person name="Jakkamsetti A."/>
            <person name="Javaid M."/>
            <person name="Jiang H."/>
            <person name="Korchina V."/>
            <person name="Kovar C."/>
            <person name="Lara F."/>
            <person name="Lee S."/>
            <person name="Mata R."/>
            <person name="Mathew T."/>
            <person name="Moen C."/>
            <person name="Morales K."/>
            <person name="Munidasa M."/>
            <person name="Nazareth L."/>
            <person name="Ngo R."/>
            <person name="Nguyen L."/>
            <person name="Okwuonu G."/>
            <person name="Ongeri F."/>
            <person name="Patil S."/>
            <person name="Petrosino J."/>
            <person name="Pham C."/>
            <person name="Pham P."/>
            <person name="Pu L.-L."/>
            <person name="Puazo M."/>
            <person name="Raj R."/>
            <person name="Reid J."/>
            <person name="Rouhana J."/>
            <person name="Saada N."/>
            <person name="Shang Y."/>
            <person name="Simmons D."/>
            <person name="Thornton R."/>
            <person name="Warren J."/>
            <person name="Weissenberger G."/>
            <person name="Zhang J."/>
            <person name="Zhang L."/>
            <person name="Zhou C."/>
            <person name="Zhu D."/>
            <person name="Muzny D."/>
            <person name="Worley K."/>
            <person name="Gibbs R."/>
        </authorList>
    </citation>
    <scope>NUCLEOTIDE SEQUENCE [LARGE SCALE GENOMIC DNA]</scope>
    <source>
        <strain evidence="1">DSM 44291</strain>
    </source>
</reference>
<comment type="caution">
    <text evidence="1">The sequence shown here is derived from an EMBL/GenBank/DDBJ whole genome shotgun (WGS) entry which is preliminary data.</text>
</comment>
<sequence>MTAPSSLSEPFWDPCALNFSRENREHLRSEIESHVCDLLANYPANFTDVEPWLERRAALIEVDRQEDGALQEWLRDRACKRQQK</sequence>
<organism evidence="1 2">
    <name type="scientific">Corynebacterium lipophiloflavum (strain ATCC 700352 / DSM 44291 / CCUG 37336 / JCM 10383 / DMMZ 1944)</name>
    <dbReference type="NCBI Taxonomy" id="525263"/>
    <lineage>
        <taxon>Bacteria</taxon>
        <taxon>Bacillati</taxon>
        <taxon>Actinomycetota</taxon>
        <taxon>Actinomycetes</taxon>
        <taxon>Mycobacteriales</taxon>
        <taxon>Corynebacteriaceae</taxon>
        <taxon>Corynebacterium</taxon>
    </lineage>
</organism>
<gene>
    <name evidence="1" type="ORF">HMPREF0298_1906</name>
</gene>
<protein>
    <submittedName>
        <fullName evidence="1">Uncharacterized protein</fullName>
    </submittedName>
</protein>
<dbReference type="Proteomes" id="UP000006196">
    <property type="component" value="Unassembled WGS sequence"/>
</dbReference>